<dbReference type="GO" id="GO:0000287">
    <property type="term" value="F:magnesium ion binding"/>
    <property type="evidence" value="ECO:0007669"/>
    <property type="project" value="UniProtKB-UniRule"/>
</dbReference>
<name>A0A2R4C756_9BURK</name>
<accession>A0A2R4C756</accession>
<keyword evidence="3 9" id="KW-0479">Metal-binding</keyword>
<dbReference type="KEGG" id="masz:C9I28_06670"/>
<dbReference type="SUPFAM" id="SSF51391">
    <property type="entry name" value="Thiamin phosphate synthase"/>
    <property type="match status" value="1"/>
</dbReference>
<feature type="binding site" evidence="9">
    <location>
        <position position="138"/>
    </location>
    <ligand>
        <name>4-amino-2-methyl-5-(diphosphooxymethyl)pyrimidine</name>
        <dbReference type="ChEBI" id="CHEBI:57841"/>
    </ligand>
</feature>
<dbReference type="EC" id="2.5.1.3" evidence="9"/>
<comment type="similarity">
    <text evidence="9 10">Belongs to the thiamine-phosphate synthase family.</text>
</comment>
<evidence type="ECO:0000259" key="12">
    <source>
        <dbReference type="Pfam" id="PF02581"/>
    </source>
</evidence>
<dbReference type="InterPro" id="IPR034291">
    <property type="entry name" value="TMP_synthase"/>
</dbReference>
<feature type="binding site" evidence="9">
    <location>
        <position position="69"/>
    </location>
    <ligand>
        <name>4-amino-2-methyl-5-(diphosphooxymethyl)pyrimidine</name>
        <dbReference type="ChEBI" id="CHEBI:57841"/>
    </ligand>
</feature>
<comment type="caution">
    <text evidence="9">Lacks conserved residue(s) required for the propagation of feature annotation.</text>
</comment>
<comment type="catalytic activity">
    <reaction evidence="6 9 10">
        <text>4-methyl-5-(2-phosphooxyethyl)-thiazole + 4-amino-2-methyl-5-(diphosphooxymethyl)pyrimidine + H(+) = thiamine phosphate + diphosphate</text>
        <dbReference type="Rhea" id="RHEA:22328"/>
        <dbReference type="ChEBI" id="CHEBI:15378"/>
        <dbReference type="ChEBI" id="CHEBI:33019"/>
        <dbReference type="ChEBI" id="CHEBI:37575"/>
        <dbReference type="ChEBI" id="CHEBI:57841"/>
        <dbReference type="ChEBI" id="CHEBI:58296"/>
        <dbReference type="EC" id="2.5.1.3"/>
    </reaction>
</comment>
<dbReference type="PANTHER" id="PTHR20857:SF15">
    <property type="entry name" value="THIAMINE-PHOSPHATE SYNTHASE"/>
    <property type="match status" value="1"/>
</dbReference>
<evidence type="ECO:0000256" key="9">
    <source>
        <dbReference type="HAMAP-Rule" id="MF_00097"/>
    </source>
</evidence>
<sequence length="213" mass="22197">MNTRFRGLYLVTPDWDDTDRLLAASAEALAAGAALLQYRHKFASPELRVEQASALLALCRRHGVPFIVNDHVDLCLELGADGVHVGGLDASVATVRAAVGPDRIVGASCYGQLPLALDAQATGASYVAFGGFYPSRVKKYAVTTKLAIIEDARAAGLTLPTVVIGGMTPENAAPLVEAGADMVAAISSIYFADYRAGDVAAAAQAFTGLFGNR</sequence>
<feature type="binding site" evidence="9">
    <location>
        <begin position="186"/>
        <end position="187"/>
    </location>
    <ligand>
        <name>2-[(2R,5Z)-2-carboxy-4-methylthiazol-5(2H)-ylidene]ethyl phosphate</name>
        <dbReference type="ChEBI" id="CHEBI:62899"/>
    </ligand>
</feature>
<proteinExistence type="inferred from homology"/>
<dbReference type="GO" id="GO:0004789">
    <property type="term" value="F:thiamine-phosphate diphosphorylase activity"/>
    <property type="evidence" value="ECO:0007669"/>
    <property type="project" value="UniProtKB-UniRule"/>
</dbReference>
<dbReference type="PANTHER" id="PTHR20857">
    <property type="entry name" value="THIAMINE-PHOSPHATE PYROPHOSPHORYLASE"/>
    <property type="match status" value="1"/>
</dbReference>
<comment type="pathway">
    <text evidence="1 9 11">Cofactor biosynthesis; thiamine diphosphate biosynthesis; thiamine phosphate from 4-amino-2-methyl-5-diphosphomethylpyrimidine and 4-methyl-5-(2-phosphoethyl)-thiazole: step 1/1.</text>
</comment>
<dbReference type="CDD" id="cd00564">
    <property type="entry name" value="TMP_TenI"/>
    <property type="match status" value="1"/>
</dbReference>
<comment type="cofactor">
    <cofactor evidence="9">
        <name>Mg(2+)</name>
        <dbReference type="ChEBI" id="CHEBI:18420"/>
    </cofactor>
    <text evidence="9">Binds 1 Mg(2+) ion per subunit.</text>
</comment>
<dbReference type="InterPro" id="IPR036206">
    <property type="entry name" value="ThiamineP_synth_sf"/>
</dbReference>
<feature type="binding site" evidence="9">
    <location>
        <position position="108"/>
    </location>
    <ligand>
        <name>4-amino-2-methyl-5-(diphosphooxymethyl)pyrimidine</name>
        <dbReference type="ChEBI" id="CHEBI:57841"/>
    </ligand>
</feature>
<feature type="binding site" evidence="9">
    <location>
        <position position="166"/>
    </location>
    <ligand>
        <name>2-[(2R,5Z)-2-carboxy-4-methylthiazol-5(2H)-ylidene]ethyl phosphate</name>
        <dbReference type="ChEBI" id="CHEBI:62899"/>
    </ligand>
</feature>
<comment type="function">
    <text evidence="9">Condenses 4-methyl-5-(beta-hydroxyethyl)thiazole monophosphate (THZ-P) and 2-methyl-4-amino-5-hydroxymethyl pyrimidine pyrophosphate (HMP-PP) to form thiamine monophosphate (TMP).</text>
</comment>
<evidence type="ECO:0000256" key="8">
    <source>
        <dbReference type="ARBA" id="ARBA00047883"/>
    </source>
</evidence>
<evidence type="ECO:0000256" key="6">
    <source>
        <dbReference type="ARBA" id="ARBA00047334"/>
    </source>
</evidence>
<organism evidence="13 14">
    <name type="scientific">Pseudoduganella armeniaca</name>
    <dbReference type="NCBI Taxonomy" id="2072590"/>
    <lineage>
        <taxon>Bacteria</taxon>
        <taxon>Pseudomonadati</taxon>
        <taxon>Pseudomonadota</taxon>
        <taxon>Betaproteobacteria</taxon>
        <taxon>Burkholderiales</taxon>
        <taxon>Oxalobacteraceae</taxon>
        <taxon>Telluria group</taxon>
        <taxon>Pseudoduganella</taxon>
    </lineage>
</organism>
<dbReference type="Proteomes" id="UP000240505">
    <property type="component" value="Chromosome"/>
</dbReference>
<dbReference type="OrthoDB" id="9810880at2"/>
<feature type="binding site" evidence="9">
    <location>
        <begin position="37"/>
        <end position="41"/>
    </location>
    <ligand>
        <name>4-amino-2-methyl-5-(diphosphooxymethyl)pyrimidine</name>
        <dbReference type="ChEBI" id="CHEBI:57841"/>
    </ligand>
</feature>
<evidence type="ECO:0000256" key="5">
    <source>
        <dbReference type="ARBA" id="ARBA00022977"/>
    </source>
</evidence>
<dbReference type="UniPathway" id="UPA00060">
    <property type="reaction ID" value="UER00141"/>
</dbReference>
<dbReference type="InterPro" id="IPR022998">
    <property type="entry name" value="ThiamineP_synth_TenI"/>
</dbReference>
<evidence type="ECO:0000256" key="1">
    <source>
        <dbReference type="ARBA" id="ARBA00005165"/>
    </source>
</evidence>
<dbReference type="GO" id="GO:0005737">
    <property type="term" value="C:cytoplasm"/>
    <property type="evidence" value="ECO:0007669"/>
    <property type="project" value="TreeGrafter"/>
</dbReference>
<evidence type="ECO:0000256" key="7">
    <source>
        <dbReference type="ARBA" id="ARBA00047851"/>
    </source>
</evidence>
<dbReference type="GO" id="GO:0009228">
    <property type="term" value="P:thiamine biosynthetic process"/>
    <property type="evidence" value="ECO:0007669"/>
    <property type="project" value="UniProtKB-KW"/>
</dbReference>
<dbReference type="EMBL" id="CP028324">
    <property type="protein sequence ID" value="AVR95439.1"/>
    <property type="molecule type" value="Genomic_DNA"/>
</dbReference>
<feature type="binding site" evidence="9">
    <location>
        <position position="70"/>
    </location>
    <ligand>
        <name>Mg(2+)</name>
        <dbReference type="ChEBI" id="CHEBI:18420"/>
    </ligand>
</feature>
<dbReference type="Gene3D" id="3.20.20.70">
    <property type="entry name" value="Aldolase class I"/>
    <property type="match status" value="1"/>
</dbReference>
<evidence type="ECO:0000256" key="3">
    <source>
        <dbReference type="ARBA" id="ARBA00022723"/>
    </source>
</evidence>
<evidence type="ECO:0000256" key="11">
    <source>
        <dbReference type="RuleBase" id="RU004253"/>
    </source>
</evidence>
<dbReference type="GO" id="GO:0009229">
    <property type="term" value="P:thiamine diphosphate biosynthetic process"/>
    <property type="evidence" value="ECO:0007669"/>
    <property type="project" value="UniProtKB-UniRule"/>
</dbReference>
<evidence type="ECO:0000256" key="4">
    <source>
        <dbReference type="ARBA" id="ARBA00022842"/>
    </source>
</evidence>
<dbReference type="HAMAP" id="MF_00097">
    <property type="entry name" value="TMP_synthase"/>
    <property type="match status" value="1"/>
</dbReference>
<comment type="catalytic activity">
    <reaction evidence="8 9 10">
        <text>2-[(2R,5Z)-2-carboxy-4-methylthiazol-5(2H)-ylidene]ethyl phosphate + 4-amino-2-methyl-5-(diphosphooxymethyl)pyrimidine + 2 H(+) = thiamine phosphate + CO2 + diphosphate</text>
        <dbReference type="Rhea" id="RHEA:47844"/>
        <dbReference type="ChEBI" id="CHEBI:15378"/>
        <dbReference type="ChEBI" id="CHEBI:16526"/>
        <dbReference type="ChEBI" id="CHEBI:33019"/>
        <dbReference type="ChEBI" id="CHEBI:37575"/>
        <dbReference type="ChEBI" id="CHEBI:57841"/>
        <dbReference type="ChEBI" id="CHEBI:62899"/>
        <dbReference type="EC" id="2.5.1.3"/>
    </reaction>
</comment>
<feature type="domain" description="Thiamine phosphate synthase/TenI" evidence="12">
    <location>
        <begin position="8"/>
        <end position="189"/>
    </location>
</feature>
<reference evidence="13 14" key="1">
    <citation type="submission" date="2018-03" db="EMBL/GenBank/DDBJ databases">
        <title>Massilia armeniaca sp. nov., isolated from desert soil.</title>
        <authorList>
            <person name="Huang H."/>
            <person name="Ren M."/>
        </authorList>
    </citation>
    <scope>NUCLEOTIDE SEQUENCE [LARGE SCALE GENOMIC DNA]</scope>
    <source>
        <strain evidence="13 14">ZMN-3</strain>
    </source>
</reference>
<keyword evidence="2 9" id="KW-0808">Transferase</keyword>
<dbReference type="AlphaFoldDB" id="A0A2R4C756"/>
<evidence type="ECO:0000313" key="13">
    <source>
        <dbReference type="EMBL" id="AVR95439.1"/>
    </source>
</evidence>
<protein>
    <recommendedName>
        <fullName evidence="9">Thiamine-phosphate synthase</fullName>
        <shortName evidence="9">TP synthase</shortName>
        <shortName evidence="9">TPS</shortName>
        <ecNumber evidence="9">2.5.1.3</ecNumber>
    </recommendedName>
    <alternativeName>
        <fullName evidence="9">Thiamine-phosphate pyrophosphorylase</fullName>
        <shortName evidence="9">TMP pyrophosphorylase</shortName>
        <shortName evidence="9">TMP-PPase</shortName>
    </alternativeName>
</protein>
<dbReference type="RefSeq" id="WP_107140790.1">
    <property type="nucleotide sequence ID" value="NZ_CP028324.1"/>
</dbReference>
<dbReference type="Pfam" id="PF02581">
    <property type="entry name" value="TMP-TENI"/>
    <property type="match status" value="1"/>
</dbReference>
<comment type="catalytic activity">
    <reaction evidence="7 9 10">
        <text>2-(2-carboxy-4-methylthiazol-5-yl)ethyl phosphate + 4-amino-2-methyl-5-(diphosphooxymethyl)pyrimidine + 2 H(+) = thiamine phosphate + CO2 + diphosphate</text>
        <dbReference type="Rhea" id="RHEA:47848"/>
        <dbReference type="ChEBI" id="CHEBI:15378"/>
        <dbReference type="ChEBI" id="CHEBI:16526"/>
        <dbReference type="ChEBI" id="CHEBI:33019"/>
        <dbReference type="ChEBI" id="CHEBI:37575"/>
        <dbReference type="ChEBI" id="CHEBI:57841"/>
        <dbReference type="ChEBI" id="CHEBI:62890"/>
        <dbReference type="EC" id="2.5.1.3"/>
    </reaction>
</comment>
<dbReference type="InterPro" id="IPR013785">
    <property type="entry name" value="Aldolase_TIM"/>
</dbReference>
<evidence type="ECO:0000256" key="2">
    <source>
        <dbReference type="ARBA" id="ARBA00022679"/>
    </source>
</evidence>
<keyword evidence="14" id="KW-1185">Reference proteome</keyword>
<gene>
    <name evidence="9" type="primary">thiE</name>
    <name evidence="13" type="ORF">C9I28_06670</name>
</gene>
<dbReference type="NCBIfam" id="TIGR00693">
    <property type="entry name" value="thiE"/>
    <property type="match status" value="1"/>
</dbReference>
<evidence type="ECO:0000256" key="10">
    <source>
        <dbReference type="RuleBase" id="RU003826"/>
    </source>
</evidence>
<evidence type="ECO:0000313" key="14">
    <source>
        <dbReference type="Proteomes" id="UP000240505"/>
    </source>
</evidence>
<keyword evidence="5 9" id="KW-0784">Thiamine biosynthesis</keyword>
<feature type="binding site" evidence="9">
    <location>
        <position position="89"/>
    </location>
    <ligand>
        <name>Mg(2+)</name>
        <dbReference type="ChEBI" id="CHEBI:18420"/>
    </ligand>
</feature>
<keyword evidence="4 9" id="KW-0460">Magnesium</keyword>